<name>A0ABQ9WJG1_SAGOE</name>
<accession>A0ABQ9WJG1</accession>
<comment type="caution">
    <text evidence="1">The sequence shown here is derived from an EMBL/GenBank/DDBJ whole genome shotgun (WGS) entry which is preliminary data.</text>
</comment>
<evidence type="ECO:0000313" key="2">
    <source>
        <dbReference type="Proteomes" id="UP001266305"/>
    </source>
</evidence>
<proteinExistence type="predicted"/>
<organism evidence="1 2">
    <name type="scientific">Saguinus oedipus</name>
    <name type="common">Cotton-top tamarin</name>
    <name type="synonym">Oedipomidas oedipus</name>
    <dbReference type="NCBI Taxonomy" id="9490"/>
    <lineage>
        <taxon>Eukaryota</taxon>
        <taxon>Metazoa</taxon>
        <taxon>Chordata</taxon>
        <taxon>Craniata</taxon>
        <taxon>Vertebrata</taxon>
        <taxon>Euteleostomi</taxon>
        <taxon>Mammalia</taxon>
        <taxon>Eutheria</taxon>
        <taxon>Euarchontoglires</taxon>
        <taxon>Primates</taxon>
        <taxon>Haplorrhini</taxon>
        <taxon>Platyrrhini</taxon>
        <taxon>Cebidae</taxon>
        <taxon>Callitrichinae</taxon>
        <taxon>Saguinus</taxon>
    </lineage>
</organism>
<dbReference type="Proteomes" id="UP001266305">
    <property type="component" value="Unassembled WGS sequence"/>
</dbReference>
<keyword evidence="2" id="KW-1185">Reference proteome</keyword>
<sequence>MIWTPALLSALSAPFQMRQDAPPQTDIFPKCLPPGAAKPMPCCPRSRISHQAQYPLLGTGRAGKVAADPGPGGASRMFQSCGSQQAGQRLCHWPQSSPLSQSHAPGPWRCCHQPHPETRSEPLLEGWVGGLMGEALPQGKCPRHRQAQPSPTDKRRVCGLRVQNLVMCPGPPPQEKGHERSAETCPGRLEPGTGCCFLPRSPSPMASPAPPWHLSGTMLMTHR</sequence>
<dbReference type="EMBL" id="JASSZA010000001">
    <property type="protein sequence ID" value="KAK2121804.1"/>
    <property type="molecule type" value="Genomic_DNA"/>
</dbReference>
<evidence type="ECO:0000313" key="1">
    <source>
        <dbReference type="EMBL" id="KAK2121804.1"/>
    </source>
</evidence>
<reference evidence="1 2" key="1">
    <citation type="submission" date="2023-05" db="EMBL/GenBank/DDBJ databases">
        <title>B98-5 Cell Line De Novo Hybrid Assembly: An Optical Mapping Approach.</title>
        <authorList>
            <person name="Kananen K."/>
            <person name="Auerbach J.A."/>
            <person name="Kautto E."/>
            <person name="Blachly J.S."/>
        </authorList>
    </citation>
    <scope>NUCLEOTIDE SEQUENCE [LARGE SCALE GENOMIC DNA]</scope>
    <source>
        <strain evidence="1">B95-8</strain>
        <tissue evidence="1">Cell line</tissue>
    </source>
</reference>
<gene>
    <name evidence="1" type="ORF">P7K49_003190</name>
</gene>
<protein>
    <submittedName>
        <fullName evidence="1">Uncharacterized protein</fullName>
    </submittedName>
</protein>